<feature type="transmembrane region" description="Helical" evidence="9">
    <location>
        <begin position="102"/>
        <end position="120"/>
    </location>
</feature>
<dbReference type="PROSITE" id="PS00216">
    <property type="entry name" value="SUGAR_TRANSPORT_1"/>
    <property type="match status" value="1"/>
</dbReference>
<dbReference type="SUPFAM" id="SSF103473">
    <property type="entry name" value="MFS general substrate transporter"/>
    <property type="match status" value="1"/>
</dbReference>
<gene>
    <name evidence="11" type="ORF">Q7A36_20965</name>
</gene>
<protein>
    <submittedName>
        <fullName evidence="11">MFS transporter</fullName>
    </submittedName>
</protein>
<dbReference type="EMBL" id="JAUTWS010000021">
    <property type="protein sequence ID" value="MDO9710835.1"/>
    <property type="molecule type" value="Genomic_DNA"/>
</dbReference>
<dbReference type="InterPro" id="IPR005828">
    <property type="entry name" value="MFS_sugar_transport-like"/>
</dbReference>
<organism evidence="11 12">
    <name type="scientific">Paracraurococcus lichenis</name>
    <dbReference type="NCBI Taxonomy" id="3064888"/>
    <lineage>
        <taxon>Bacteria</taxon>
        <taxon>Pseudomonadati</taxon>
        <taxon>Pseudomonadota</taxon>
        <taxon>Alphaproteobacteria</taxon>
        <taxon>Acetobacterales</taxon>
        <taxon>Roseomonadaceae</taxon>
        <taxon>Paracraurococcus</taxon>
    </lineage>
</organism>
<reference evidence="11 12" key="1">
    <citation type="submission" date="2023-08" db="EMBL/GenBank/DDBJ databases">
        <title>The draft genome sequence of Paracraurococcus sp. LOR1-02.</title>
        <authorList>
            <person name="Kingkaew E."/>
            <person name="Tanasupawat S."/>
        </authorList>
    </citation>
    <scope>NUCLEOTIDE SEQUENCE [LARGE SCALE GENOMIC DNA]</scope>
    <source>
        <strain evidence="11 12">LOR1-02</strain>
    </source>
</reference>
<dbReference type="RefSeq" id="WP_305105693.1">
    <property type="nucleotide sequence ID" value="NZ_JAUTWS010000021.1"/>
</dbReference>
<comment type="subcellular location">
    <subcellularLocation>
        <location evidence="1">Cell membrane</location>
        <topology evidence="1">Multi-pass membrane protein</topology>
    </subcellularLocation>
</comment>
<accession>A0ABT9E4A9</accession>
<feature type="transmembrane region" description="Helical" evidence="9">
    <location>
        <begin position="410"/>
        <end position="427"/>
    </location>
</feature>
<keyword evidence="5" id="KW-0769">Symport</keyword>
<dbReference type="PROSITE" id="PS50850">
    <property type="entry name" value="MFS"/>
    <property type="match status" value="1"/>
</dbReference>
<sequence>MQSQAVAPAAAGTEARRDGAGTARRVPTRVVAATVAGNALEFYDFVTYAFFAVYIGQAFFPASTPFMSLLLSVGVFGVGFVFRPLGGVLIGAYADRAGRRPAMLLTIVMITVGTIGLALTPSYASIGIAAPLIVVFCRLVQGLALGGEVGPATAFLIEIAPPGRRAFYGSWQLASQGIAALSAGAVGTVLSLLLDHDDLVAWGWRVPFLLCLALVPVAIFLRRAMPETLEHGQAQAAPSGQLRRHAGLIGMAVLLILGGTVATYVGNYMTTYAIATLHFPPSIALAATVMGGAGTLVFSLLGGWLADRYGRRPVMLVPRIILAVIAVPLFLLLTSHPSMATLFAATVTITGLTSASSTAALVVVPELLPASIRATGMAIGYAVGVSLFGGTTQFVITWLIEATGDPTSPAWYVTLTSLVTAVAMWTLPESRGRVLEG</sequence>
<keyword evidence="7 9" id="KW-0472">Membrane</keyword>
<evidence type="ECO:0000256" key="9">
    <source>
        <dbReference type="SAM" id="Phobius"/>
    </source>
</evidence>
<comment type="caution">
    <text evidence="11">The sequence shown here is derived from an EMBL/GenBank/DDBJ whole genome shotgun (WGS) entry which is preliminary data.</text>
</comment>
<evidence type="ECO:0000256" key="3">
    <source>
        <dbReference type="ARBA" id="ARBA00022475"/>
    </source>
</evidence>
<evidence type="ECO:0000256" key="8">
    <source>
        <dbReference type="SAM" id="MobiDB-lite"/>
    </source>
</evidence>
<feature type="domain" description="Major facilitator superfamily (MFS) profile" evidence="10">
    <location>
        <begin position="30"/>
        <end position="431"/>
    </location>
</feature>
<dbReference type="PROSITE" id="PS00217">
    <property type="entry name" value="SUGAR_TRANSPORT_2"/>
    <property type="match status" value="1"/>
</dbReference>
<dbReference type="Proteomes" id="UP001243009">
    <property type="component" value="Unassembled WGS sequence"/>
</dbReference>
<feature type="transmembrane region" description="Helical" evidence="9">
    <location>
        <begin position="376"/>
        <end position="398"/>
    </location>
</feature>
<feature type="transmembrane region" description="Helical" evidence="9">
    <location>
        <begin position="206"/>
        <end position="225"/>
    </location>
</feature>
<evidence type="ECO:0000259" key="10">
    <source>
        <dbReference type="PROSITE" id="PS50850"/>
    </source>
</evidence>
<keyword evidence="2" id="KW-0813">Transport</keyword>
<name>A0ABT9E4A9_9PROT</name>
<evidence type="ECO:0000256" key="4">
    <source>
        <dbReference type="ARBA" id="ARBA00022692"/>
    </source>
</evidence>
<dbReference type="InterPro" id="IPR005829">
    <property type="entry name" value="Sugar_transporter_CS"/>
</dbReference>
<keyword evidence="6 9" id="KW-1133">Transmembrane helix</keyword>
<evidence type="ECO:0000313" key="12">
    <source>
        <dbReference type="Proteomes" id="UP001243009"/>
    </source>
</evidence>
<evidence type="ECO:0000256" key="5">
    <source>
        <dbReference type="ARBA" id="ARBA00022847"/>
    </source>
</evidence>
<evidence type="ECO:0000256" key="7">
    <source>
        <dbReference type="ARBA" id="ARBA00023136"/>
    </source>
</evidence>
<dbReference type="Pfam" id="PF00083">
    <property type="entry name" value="Sugar_tr"/>
    <property type="match status" value="2"/>
</dbReference>
<evidence type="ECO:0000313" key="11">
    <source>
        <dbReference type="EMBL" id="MDO9710835.1"/>
    </source>
</evidence>
<dbReference type="Gene3D" id="1.20.1250.20">
    <property type="entry name" value="MFS general substrate transporter like domains"/>
    <property type="match status" value="2"/>
</dbReference>
<dbReference type="PANTHER" id="PTHR43528:SF3">
    <property type="entry name" value="CITRATE-PROTON SYMPORTER"/>
    <property type="match status" value="1"/>
</dbReference>
<keyword evidence="3" id="KW-1003">Cell membrane</keyword>
<feature type="transmembrane region" description="Helical" evidence="9">
    <location>
        <begin position="316"/>
        <end position="334"/>
    </location>
</feature>
<feature type="transmembrane region" description="Helical" evidence="9">
    <location>
        <begin position="285"/>
        <end position="304"/>
    </location>
</feature>
<dbReference type="InterPro" id="IPR036259">
    <property type="entry name" value="MFS_trans_sf"/>
</dbReference>
<keyword evidence="4 9" id="KW-0812">Transmembrane</keyword>
<dbReference type="PANTHER" id="PTHR43528">
    <property type="entry name" value="ALPHA-KETOGLUTARATE PERMEASE"/>
    <property type="match status" value="1"/>
</dbReference>
<feature type="transmembrane region" description="Helical" evidence="9">
    <location>
        <begin position="340"/>
        <end position="364"/>
    </location>
</feature>
<evidence type="ECO:0000256" key="2">
    <source>
        <dbReference type="ARBA" id="ARBA00022448"/>
    </source>
</evidence>
<feature type="region of interest" description="Disordered" evidence="8">
    <location>
        <begin position="1"/>
        <end position="21"/>
    </location>
</feature>
<feature type="transmembrane region" description="Helical" evidence="9">
    <location>
        <begin position="246"/>
        <end position="265"/>
    </location>
</feature>
<feature type="transmembrane region" description="Helical" evidence="9">
    <location>
        <begin position="42"/>
        <end position="60"/>
    </location>
</feature>
<evidence type="ECO:0000256" key="6">
    <source>
        <dbReference type="ARBA" id="ARBA00022989"/>
    </source>
</evidence>
<feature type="transmembrane region" description="Helical" evidence="9">
    <location>
        <begin position="66"/>
        <end position="90"/>
    </location>
</feature>
<dbReference type="InterPro" id="IPR020846">
    <property type="entry name" value="MFS_dom"/>
</dbReference>
<keyword evidence="12" id="KW-1185">Reference proteome</keyword>
<proteinExistence type="predicted"/>
<evidence type="ECO:0000256" key="1">
    <source>
        <dbReference type="ARBA" id="ARBA00004651"/>
    </source>
</evidence>
<dbReference type="InterPro" id="IPR051084">
    <property type="entry name" value="H+-coupled_symporters"/>
</dbReference>